<accession>A0A1D2NAY2</accession>
<evidence type="ECO:0000256" key="6">
    <source>
        <dbReference type="ARBA" id="ARBA00023180"/>
    </source>
</evidence>
<comment type="similarity">
    <text evidence="2">Belongs to the tumor necrosis factor family.</text>
</comment>
<evidence type="ECO:0000256" key="4">
    <source>
        <dbReference type="ARBA" id="ARBA00022525"/>
    </source>
</evidence>
<dbReference type="OrthoDB" id="6159739at2759"/>
<keyword evidence="3" id="KW-0202">Cytokine</keyword>
<reference evidence="9 10" key="1">
    <citation type="journal article" date="2016" name="Genome Biol. Evol.">
        <title>Gene Family Evolution Reflects Adaptation to Soil Environmental Stressors in the Genome of the Collembolan Orchesella cincta.</title>
        <authorList>
            <person name="Faddeeva-Vakhrusheva A."/>
            <person name="Derks M.F."/>
            <person name="Anvar S.Y."/>
            <person name="Agamennone V."/>
            <person name="Suring W."/>
            <person name="Smit S."/>
            <person name="van Straalen N.M."/>
            <person name="Roelofs D."/>
        </authorList>
    </citation>
    <scope>NUCLEOTIDE SEQUENCE [LARGE SCALE GENOMIC DNA]</scope>
    <source>
        <tissue evidence="9">Mixed pool</tissue>
    </source>
</reference>
<dbReference type="GO" id="GO:0016020">
    <property type="term" value="C:membrane"/>
    <property type="evidence" value="ECO:0007669"/>
    <property type="project" value="InterPro"/>
</dbReference>
<evidence type="ECO:0000313" key="9">
    <source>
        <dbReference type="EMBL" id="ODN02409.1"/>
    </source>
</evidence>
<evidence type="ECO:0000256" key="1">
    <source>
        <dbReference type="ARBA" id="ARBA00004613"/>
    </source>
</evidence>
<keyword evidence="6" id="KW-0325">Glycoprotein</keyword>
<proteinExistence type="inferred from homology"/>
<protein>
    <submittedName>
        <fullName evidence="9">Ectodysplasin-A</fullName>
    </submittedName>
</protein>
<dbReference type="PROSITE" id="PS50049">
    <property type="entry name" value="THD_2"/>
    <property type="match status" value="1"/>
</dbReference>
<dbReference type="STRING" id="48709.A0A1D2NAY2"/>
<dbReference type="SUPFAM" id="SSF49842">
    <property type="entry name" value="TNF-like"/>
    <property type="match status" value="1"/>
</dbReference>
<evidence type="ECO:0000256" key="2">
    <source>
        <dbReference type="ARBA" id="ARBA00008670"/>
    </source>
</evidence>
<organism evidence="9 10">
    <name type="scientific">Orchesella cincta</name>
    <name type="common">Springtail</name>
    <name type="synonym">Podura cincta</name>
    <dbReference type="NCBI Taxonomy" id="48709"/>
    <lineage>
        <taxon>Eukaryota</taxon>
        <taxon>Metazoa</taxon>
        <taxon>Ecdysozoa</taxon>
        <taxon>Arthropoda</taxon>
        <taxon>Hexapoda</taxon>
        <taxon>Collembola</taxon>
        <taxon>Entomobryomorpha</taxon>
        <taxon>Entomobryoidea</taxon>
        <taxon>Orchesellidae</taxon>
        <taxon>Orchesellinae</taxon>
        <taxon>Orchesella</taxon>
    </lineage>
</organism>
<name>A0A1D2NAY2_ORCCI</name>
<dbReference type="InterPro" id="IPR008983">
    <property type="entry name" value="Tumour_necrosis_fac-like_dom"/>
</dbReference>
<dbReference type="OMA" id="SENTADH"/>
<dbReference type="InterPro" id="IPR006052">
    <property type="entry name" value="TNF_dom"/>
</dbReference>
<evidence type="ECO:0000256" key="7">
    <source>
        <dbReference type="SAM" id="MobiDB-lite"/>
    </source>
</evidence>
<feature type="region of interest" description="Disordered" evidence="7">
    <location>
        <begin position="136"/>
        <end position="225"/>
    </location>
</feature>
<dbReference type="GO" id="GO:0005615">
    <property type="term" value="C:extracellular space"/>
    <property type="evidence" value="ECO:0007669"/>
    <property type="project" value="UniProtKB-KW"/>
</dbReference>
<dbReference type="Gene3D" id="2.60.120.40">
    <property type="match status" value="1"/>
</dbReference>
<dbReference type="EMBL" id="LJIJ01000112">
    <property type="protein sequence ID" value="ODN02409.1"/>
    <property type="molecule type" value="Genomic_DNA"/>
</dbReference>
<feature type="compositionally biased region" description="Basic and acidic residues" evidence="7">
    <location>
        <begin position="211"/>
        <end position="224"/>
    </location>
</feature>
<dbReference type="AlphaFoldDB" id="A0A1D2NAY2"/>
<dbReference type="PANTHER" id="PTHR15151:SF24">
    <property type="entry name" value="A PROLIFERATION-INDUCING LIGAND-LIKE PROTEIN-RELATED"/>
    <property type="match status" value="1"/>
</dbReference>
<keyword evidence="4" id="KW-0964">Secreted</keyword>
<evidence type="ECO:0000313" key="10">
    <source>
        <dbReference type="Proteomes" id="UP000094527"/>
    </source>
</evidence>
<dbReference type="GO" id="GO:0005164">
    <property type="term" value="F:tumor necrosis factor receptor binding"/>
    <property type="evidence" value="ECO:0007669"/>
    <property type="project" value="InterPro"/>
</dbReference>
<comment type="subcellular location">
    <subcellularLocation>
        <location evidence="1">Secreted</location>
    </subcellularLocation>
</comment>
<dbReference type="GO" id="GO:0006955">
    <property type="term" value="P:immune response"/>
    <property type="evidence" value="ECO:0007669"/>
    <property type="project" value="InterPro"/>
</dbReference>
<dbReference type="InterPro" id="IPR051748">
    <property type="entry name" value="TNF_Ligand_Superfamily"/>
</dbReference>
<keyword evidence="5" id="KW-1015">Disulfide bond</keyword>
<sequence length="436" mass="50033">MHLCPAYSEGNGSPNSMFEDDYVITNGVTFKVNQYCLFLDTHYAGSQWKDTLRRVLEEKFIKNRNDMNKSEITEILLPAGSKVYKTESITNTFLKAFLLCGLIFATSLAVYRYETKFQEMEFRLADLEVQINELQQNKNTPAVEEKDEHRNKRQAPEYPWVVRSADGDPVLNVQPKRGDDDGYSTEEGLISGRRRNRGGQGRRQSNRRRGGSRDDSISRNHDDETFYTVDAQGRRFYPSGLKEIRDRLPPLSSENVYVDTRHAPDLRTRSLPPLRRVGQGNDQVSARVVTFEEPKKPESVVAHFVADVSNFTAEDNPRLRNTDGIFQIWKPQEWMSKDAVTYDKTTGAVTIRKKGIYYIYAQIHYHDENVEGYVVEINEKPLLQCTSKQEFNSCFTAGLTLLNENDKVVIKNIGENIFSIFKPEKSFFGLMKVADA</sequence>
<feature type="domain" description="THD" evidence="8">
    <location>
        <begin position="300"/>
        <end position="433"/>
    </location>
</feature>
<dbReference type="GO" id="GO:0005125">
    <property type="term" value="F:cytokine activity"/>
    <property type="evidence" value="ECO:0007669"/>
    <property type="project" value="UniProtKB-KW"/>
</dbReference>
<dbReference type="PROSITE" id="PS00251">
    <property type="entry name" value="THD_1"/>
    <property type="match status" value="1"/>
</dbReference>
<dbReference type="InterPro" id="IPR021184">
    <property type="entry name" value="TNF_CS"/>
</dbReference>
<keyword evidence="10" id="KW-1185">Reference proteome</keyword>
<evidence type="ECO:0000256" key="3">
    <source>
        <dbReference type="ARBA" id="ARBA00022514"/>
    </source>
</evidence>
<dbReference type="Proteomes" id="UP000094527">
    <property type="component" value="Unassembled WGS sequence"/>
</dbReference>
<evidence type="ECO:0000256" key="5">
    <source>
        <dbReference type="ARBA" id="ARBA00023157"/>
    </source>
</evidence>
<gene>
    <name evidence="9" type="ORF">Ocin01_04255</name>
</gene>
<dbReference type="Pfam" id="PF00229">
    <property type="entry name" value="TNF"/>
    <property type="match status" value="1"/>
</dbReference>
<comment type="caution">
    <text evidence="9">The sequence shown here is derived from an EMBL/GenBank/DDBJ whole genome shotgun (WGS) entry which is preliminary data.</text>
</comment>
<dbReference type="PANTHER" id="PTHR15151">
    <property type="entry name" value="PROTEIN EIGER"/>
    <property type="match status" value="1"/>
</dbReference>
<evidence type="ECO:0000259" key="8">
    <source>
        <dbReference type="PROSITE" id="PS50049"/>
    </source>
</evidence>